<organism evidence="5 6">
    <name type="scientific">Corynebacterium auriscanis</name>
    <dbReference type="NCBI Taxonomy" id="99807"/>
    <lineage>
        <taxon>Bacteria</taxon>
        <taxon>Bacillati</taxon>
        <taxon>Actinomycetota</taxon>
        <taxon>Actinomycetes</taxon>
        <taxon>Mycobacteriales</taxon>
        <taxon>Corynebacteriaceae</taxon>
        <taxon>Corynebacterium</taxon>
    </lineage>
</organism>
<evidence type="ECO:0000313" key="6">
    <source>
        <dbReference type="Proteomes" id="UP000030145"/>
    </source>
</evidence>
<dbReference type="Pfam" id="PF03445">
    <property type="entry name" value="DUF294"/>
    <property type="match status" value="1"/>
</dbReference>
<dbReference type="InterPro" id="IPR014710">
    <property type="entry name" value="RmlC-like_jellyroll"/>
</dbReference>
<dbReference type="InterPro" id="IPR000595">
    <property type="entry name" value="cNMP-bd_dom"/>
</dbReference>
<keyword evidence="5" id="KW-0418">Kinase</keyword>
<dbReference type="PROSITE" id="PS51371">
    <property type="entry name" value="CBS"/>
    <property type="match status" value="2"/>
</dbReference>
<evidence type="ECO:0000256" key="1">
    <source>
        <dbReference type="ARBA" id="ARBA00023122"/>
    </source>
</evidence>
<dbReference type="SUPFAM" id="SSF51206">
    <property type="entry name" value="cAMP-binding domain-like"/>
    <property type="match status" value="1"/>
</dbReference>
<dbReference type="EMBL" id="JRVJ01000018">
    <property type="protein sequence ID" value="KGM18323.1"/>
    <property type="molecule type" value="Genomic_DNA"/>
</dbReference>
<dbReference type="Pfam" id="PF10335">
    <property type="entry name" value="DUF294_C"/>
    <property type="match status" value="1"/>
</dbReference>
<dbReference type="SUPFAM" id="SSF81301">
    <property type="entry name" value="Nucleotidyltransferase"/>
    <property type="match status" value="1"/>
</dbReference>
<gene>
    <name evidence="5" type="ORF">MA47_08765</name>
</gene>
<name>A0A0A2DGL4_9CORY</name>
<dbReference type="InterPro" id="IPR018821">
    <property type="entry name" value="DUF294_put_nucleoTrafse_sb-bd"/>
</dbReference>
<sequence length="618" mass="68794">MSVEIEEIRDFLGKYEPFRHLAPDELDRLSFCWKIRYVRRGEHLLDIGEPNDNLHVLRSGAIDVIDANGLLLDRRDVGQSFGHSTLIGDRVSQFTVITVEDCLILTLDREFFQKLVEDYPEVKRYYAGVSDRVRRANVEQENSSPDSAVLRTKLGQFAIENPANTVSTTTTLQDAARIMNELRVSSLLIIDNDNLVGIITDRDMRKVVAHNTPVSTTVGEVMPTKLVTRSSDTVVIEAMVLMAERDIHHLPVVDDGRVTGIVTAADIMRLLKQDPIYVTGELSSAATPEDMAPIYTAAQEMAVKYVERGVAAQEVQALLTVSADALARRLLHLAEEKLGPPPVPYAFVVLGSQGRREMGFASDQDNALILDDTYNEALHEEYFAQLADYVCNGLATAGQPLCPGDMMASNPKWRMTVSQWQSSFHYWITAPEPDALLWAMTFFDMRGVYGETDLADAVHAQAVESAHGATRLHAHLAALASRWEPPLGIFRGLAVDRKGKYAHTLNVKKGGVAACVQIARLVAIEANKAVLPTRTRLDQAAGVSFPRKNARDLRDAFDFLNAVSLRNQAQQFRNGEELSYQIKPSRLAKMERENLRDAFQILKTVQSGLAVRYPIRNV</sequence>
<dbReference type="SMART" id="SM00116">
    <property type="entry name" value="CBS"/>
    <property type="match status" value="2"/>
</dbReference>
<reference evidence="5 6" key="1">
    <citation type="submission" date="2014-10" db="EMBL/GenBank/DDBJ databases">
        <title>Whole Genome sequence of Corynebacterium auriscanis strain CIP 106629.</title>
        <authorList>
            <person name="Hassan S.S."/>
            <person name="Jamal S.B."/>
            <person name="Tiwari S."/>
            <person name="Oliveira L.D.C."/>
            <person name="Souza F."/>
            <person name="Mariano D.C."/>
            <person name="Almeida S."/>
            <person name="Dorella F."/>
            <person name="Pereira F."/>
            <person name="Carvalho A."/>
            <person name="Leal C.A."/>
            <person name="Soares S.D.C."/>
            <person name="Figueiredo H.C."/>
            <person name="Silva A."/>
            <person name="Azevedo V.A."/>
        </authorList>
    </citation>
    <scope>NUCLEOTIDE SEQUENCE [LARGE SCALE GENOMIC DNA]</scope>
    <source>
        <strain evidence="5 6">CIP 106629</strain>
    </source>
</reference>
<proteinExistence type="predicted"/>
<comment type="caution">
    <text evidence="5">The sequence shown here is derived from an EMBL/GenBank/DDBJ whole genome shotgun (WGS) entry which is preliminary data.</text>
</comment>
<feature type="domain" description="CBS" evidence="4">
    <location>
        <begin position="159"/>
        <end position="214"/>
    </location>
</feature>
<dbReference type="Pfam" id="PF00571">
    <property type="entry name" value="CBS"/>
    <property type="match status" value="2"/>
</dbReference>
<dbReference type="InterPro" id="IPR005105">
    <property type="entry name" value="GlnD_Uridyltrans_N"/>
</dbReference>
<dbReference type="InterPro" id="IPR018490">
    <property type="entry name" value="cNMP-bd_dom_sf"/>
</dbReference>
<dbReference type="CDD" id="cd05401">
    <property type="entry name" value="NT_GlnE_GlnD_like"/>
    <property type="match status" value="1"/>
</dbReference>
<dbReference type="Pfam" id="PF00027">
    <property type="entry name" value="cNMP_binding"/>
    <property type="match status" value="1"/>
</dbReference>
<evidence type="ECO:0000313" key="5">
    <source>
        <dbReference type="EMBL" id="KGM18323.1"/>
    </source>
</evidence>
<dbReference type="InterPro" id="IPR000644">
    <property type="entry name" value="CBS_dom"/>
</dbReference>
<dbReference type="AlphaFoldDB" id="A0A0A2DGL4"/>
<dbReference type="RefSeq" id="WP_035115364.1">
    <property type="nucleotide sequence ID" value="NZ_CP047046.1"/>
</dbReference>
<dbReference type="InterPro" id="IPR043519">
    <property type="entry name" value="NT_sf"/>
</dbReference>
<dbReference type="Gene3D" id="3.10.580.10">
    <property type="entry name" value="CBS-domain"/>
    <property type="match status" value="1"/>
</dbReference>
<dbReference type="InterPro" id="IPR051257">
    <property type="entry name" value="Diverse_CBS-Domain"/>
</dbReference>
<protein>
    <submittedName>
        <fullName evidence="5">Histidine kinase</fullName>
    </submittedName>
</protein>
<dbReference type="PANTHER" id="PTHR43080">
    <property type="entry name" value="CBS DOMAIN-CONTAINING PROTEIN CBSX3, MITOCHONDRIAL"/>
    <property type="match status" value="1"/>
</dbReference>
<keyword evidence="5" id="KW-0808">Transferase</keyword>
<keyword evidence="1 2" id="KW-0129">CBS domain</keyword>
<dbReference type="CDD" id="cd00038">
    <property type="entry name" value="CAP_ED"/>
    <property type="match status" value="1"/>
</dbReference>
<dbReference type="InterPro" id="IPR046342">
    <property type="entry name" value="CBS_dom_sf"/>
</dbReference>
<feature type="domain" description="CBS" evidence="4">
    <location>
        <begin position="222"/>
        <end position="278"/>
    </location>
</feature>
<dbReference type="Gene3D" id="2.60.120.10">
    <property type="entry name" value="Jelly Rolls"/>
    <property type="match status" value="1"/>
</dbReference>
<dbReference type="Gene3D" id="3.30.460.10">
    <property type="entry name" value="Beta Polymerase, domain 2"/>
    <property type="match status" value="1"/>
</dbReference>
<dbReference type="PROSITE" id="PS50042">
    <property type="entry name" value="CNMP_BINDING_3"/>
    <property type="match status" value="1"/>
</dbReference>
<evidence type="ECO:0000259" key="4">
    <source>
        <dbReference type="PROSITE" id="PS51371"/>
    </source>
</evidence>
<dbReference type="PANTHER" id="PTHR43080:SF2">
    <property type="entry name" value="CBS DOMAIN-CONTAINING PROTEIN"/>
    <property type="match status" value="1"/>
</dbReference>
<dbReference type="GO" id="GO:0008773">
    <property type="term" value="F:[protein-PII] uridylyltransferase activity"/>
    <property type="evidence" value="ECO:0007669"/>
    <property type="project" value="InterPro"/>
</dbReference>
<dbReference type="GO" id="GO:0016301">
    <property type="term" value="F:kinase activity"/>
    <property type="evidence" value="ECO:0007669"/>
    <property type="project" value="UniProtKB-KW"/>
</dbReference>
<evidence type="ECO:0000256" key="2">
    <source>
        <dbReference type="PROSITE-ProRule" id="PRU00703"/>
    </source>
</evidence>
<dbReference type="CDD" id="cd04587">
    <property type="entry name" value="CBS_pair_CAP-ED_NT_Pol-beta-like_DUF294_assoc"/>
    <property type="match status" value="1"/>
</dbReference>
<dbReference type="SMART" id="SM00100">
    <property type="entry name" value="cNMP"/>
    <property type="match status" value="1"/>
</dbReference>
<feature type="domain" description="Cyclic nucleotide-binding" evidence="3">
    <location>
        <begin position="17"/>
        <end position="124"/>
    </location>
</feature>
<dbReference type="GeneID" id="300553082"/>
<dbReference type="Proteomes" id="UP000030145">
    <property type="component" value="Unassembled WGS sequence"/>
</dbReference>
<accession>A0A0A2DGL4</accession>
<dbReference type="SUPFAM" id="SSF54631">
    <property type="entry name" value="CBS-domain pair"/>
    <property type="match status" value="1"/>
</dbReference>
<keyword evidence="6" id="KW-1185">Reference proteome</keyword>
<evidence type="ECO:0000259" key="3">
    <source>
        <dbReference type="PROSITE" id="PS50042"/>
    </source>
</evidence>